<keyword evidence="2" id="KW-0966">Cell projection</keyword>
<organism evidence="2 3">
    <name type="scientific">Coprococcus hominis</name>
    <name type="common">ex Arizal et al. 2022</name>
    <dbReference type="NCBI Taxonomy" id="2881262"/>
    <lineage>
        <taxon>Bacteria</taxon>
        <taxon>Bacillati</taxon>
        <taxon>Bacillota</taxon>
        <taxon>Clostridia</taxon>
        <taxon>Lachnospirales</taxon>
        <taxon>Lachnospiraceae</taxon>
        <taxon>Coprococcus</taxon>
    </lineage>
</organism>
<accession>A0ABS8FNV4</accession>
<dbReference type="PANTHER" id="PTHR37166:SF1">
    <property type="entry name" value="PROTEIN FLAG"/>
    <property type="match status" value="1"/>
</dbReference>
<dbReference type="InterPro" id="IPR005186">
    <property type="entry name" value="FlaG"/>
</dbReference>
<dbReference type="EMBL" id="JAJEQT010000004">
    <property type="protein sequence ID" value="MCC2218906.1"/>
    <property type="molecule type" value="Genomic_DNA"/>
</dbReference>
<evidence type="ECO:0000313" key="2">
    <source>
        <dbReference type="EMBL" id="MCC2218906.1"/>
    </source>
</evidence>
<protein>
    <submittedName>
        <fullName evidence="2">Flagellar protein FlaG</fullName>
    </submittedName>
</protein>
<keyword evidence="2" id="KW-0969">Cilium</keyword>
<feature type="compositionally biased region" description="Low complexity" evidence="1">
    <location>
        <begin position="54"/>
        <end position="65"/>
    </location>
</feature>
<comment type="caution">
    <text evidence="2">The sequence shown here is derived from an EMBL/GenBank/DDBJ whole genome shotgun (WGS) entry which is preliminary data.</text>
</comment>
<proteinExistence type="predicted"/>
<evidence type="ECO:0000313" key="3">
    <source>
        <dbReference type="Proteomes" id="UP001198495"/>
    </source>
</evidence>
<reference evidence="2 3" key="1">
    <citation type="submission" date="2021-10" db="EMBL/GenBank/DDBJ databases">
        <title>Anaerobic single-cell dispensing facilitates the cultivation of human gut bacteria.</title>
        <authorList>
            <person name="Afrizal A."/>
        </authorList>
    </citation>
    <scope>NUCLEOTIDE SEQUENCE [LARGE SCALE GENOMIC DNA]</scope>
    <source>
        <strain evidence="2 3">CLA-AA-H212</strain>
    </source>
</reference>
<dbReference type="PANTHER" id="PTHR37166">
    <property type="entry name" value="PROTEIN FLAG"/>
    <property type="match status" value="1"/>
</dbReference>
<name>A0ABS8FNV4_9FIRM</name>
<dbReference type="Pfam" id="PF03646">
    <property type="entry name" value="FlaG"/>
    <property type="match status" value="1"/>
</dbReference>
<dbReference type="Gene3D" id="3.30.160.170">
    <property type="entry name" value="FlaG-like"/>
    <property type="match status" value="1"/>
</dbReference>
<sequence length="154" mass="16564">MGMDGIGGVGALNVSSQTRVTRPQSETVDVNTGSTAGQQQVQVASLPPIGGKGNSNNNGQPGQQQDRGAVQTDQEVAPDKIKAAVDDLNKTVKQASPMHHTQLSFKYHEDTNRISITVTDSDTDEVIREIPPEKTLDMLAKAWEMAGLLVDERR</sequence>
<feature type="compositionally biased region" description="Polar residues" evidence="1">
    <location>
        <begin position="13"/>
        <end position="43"/>
    </location>
</feature>
<feature type="compositionally biased region" description="Gly residues" evidence="1">
    <location>
        <begin position="1"/>
        <end position="10"/>
    </location>
</feature>
<dbReference type="Proteomes" id="UP001198495">
    <property type="component" value="Unassembled WGS sequence"/>
</dbReference>
<evidence type="ECO:0000256" key="1">
    <source>
        <dbReference type="SAM" id="MobiDB-lite"/>
    </source>
</evidence>
<gene>
    <name evidence="2" type="ORF">LKD28_07655</name>
</gene>
<keyword evidence="2" id="KW-0282">Flagellum</keyword>
<dbReference type="InterPro" id="IPR035924">
    <property type="entry name" value="FlaG-like_sf"/>
</dbReference>
<feature type="region of interest" description="Disordered" evidence="1">
    <location>
        <begin position="1"/>
        <end position="77"/>
    </location>
</feature>
<dbReference type="RefSeq" id="WP_021984861.1">
    <property type="nucleotide sequence ID" value="NZ_JAJEQT010000004.1"/>
</dbReference>
<dbReference type="SUPFAM" id="SSF160214">
    <property type="entry name" value="FlaG-like"/>
    <property type="match status" value="1"/>
</dbReference>
<keyword evidence="3" id="KW-1185">Reference proteome</keyword>